<evidence type="ECO:0000259" key="7">
    <source>
        <dbReference type="Pfam" id="PF02803"/>
    </source>
</evidence>
<evidence type="ECO:0000256" key="3">
    <source>
        <dbReference type="ARBA" id="ARBA00023315"/>
    </source>
</evidence>
<dbReference type="InterPro" id="IPR016039">
    <property type="entry name" value="Thiolase-like"/>
</dbReference>
<protein>
    <recommendedName>
        <fullName evidence="4">acetyl-CoA C-acyltransferase</fullName>
        <ecNumber evidence="4">2.3.1.16</ecNumber>
    </recommendedName>
</protein>
<dbReference type="Pfam" id="PF00108">
    <property type="entry name" value="Thiolase_N"/>
    <property type="match status" value="1"/>
</dbReference>
<dbReference type="CDD" id="cd00751">
    <property type="entry name" value="thiolase"/>
    <property type="match status" value="1"/>
</dbReference>
<dbReference type="PANTHER" id="PTHR43853:SF21">
    <property type="entry name" value="STEROID 3-KETOACYL-COA THIOLASE"/>
    <property type="match status" value="1"/>
</dbReference>
<evidence type="ECO:0000256" key="2">
    <source>
        <dbReference type="ARBA" id="ARBA00022679"/>
    </source>
</evidence>
<evidence type="ECO:0000259" key="6">
    <source>
        <dbReference type="Pfam" id="PF00108"/>
    </source>
</evidence>
<feature type="domain" description="Thiolase C-terminal" evidence="7">
    <location>
        <begin position="285"/>
        <end position="405"/>
    </location>
</feature>
<keyword evidence="3 5" id="KW-0012">Acyltransferase</keyword>
<proteinExistence type="inferred from homology"/>
<dbReference type="InterPro" id="IPR020616">
    <property type="entry name" value="Thiolase_N"/>
</dbReference>
<dbReference type="PIRSF" id="PIRSF000429">
    <property type="entry name" value="Ac-CoA_Ac_transf"/>
    <property type="match status" value="1"/>
</dbReference>
<gene>
    <name evidence="8" type="ORF">GCM10009777_36800</name>
</gene>
<dbReference type="Pfam" id="PF02803">
    <property type="entry name" value="Thiolase_C"/>
    <property type="match status" value="1"/>
</dbReference>
<dbReference type="InterPro" id="IPR020613">
    <property type="entry name" value="Thiolase_CS"/>
</dbReference>
<organism evidence="8 9">
    <name type="scientific">Microbacterium pumilum</name>
    <dbReference type="NCBI Taxonomy" id="344165"/>
    <lineage>
        <taxon>Bacteria</taxon>
        <taxon>Bacillati</taxon>
        <taxon>Actinomycetota</taxon>
        <taxon>Actinomycetes</taxon>
        <taxon>Micrococcales</taxon>
        <taxon>Microbacteriaceae</taxon>
        <taxon>Microbacterium</taxon>
    </lineage>
</organism>
<comment type="similarity">
    <text evidence="1 5">Belongs to the thiolase-like superfamily. Thiolase family.</text>
</comment>
<dbReference type="InterPro" id="IPR020617">
    <property type="entry name" value="Thiolase_C"/>
</dbReference>
<dbReference type="NCBIfam" id="TIGR01930">
    <property type="entry name" value="AcCoA-C-Actrans"/>
    <property type="match status" value="1"/>
</dbReference>
<dbReference type="PROSITE" id="PS00099">
    <property type="entry name" value="THIOLASE_3"/>
    <property type="match status" value="1"/>
</dbReference>
<evidence type="ECO:0000256" key="4">
    <source>
        <dbReference type="ARBA" id="ARBA00024073"/>
    </source>
</evidence>
<accession>A0ABN2T3D3</accession>
<comment type="caution">
    <text evidence="8">The sequence shown here is derived from an EMBL/GenBank/DDBJ whole genome shotgun (WGS) entry which is preliminary data.</text>
</comment>
<dbReference type="Proteomes" id="UP001500326">
    <property type="component" value="Unassembled WGS sequence"/>
</dbReference>
<feature type="domain" description="Thiolase N-terminal" evidence="6">
    <location>
        <begin position="12"/>
        <end position="275"/>
    </location>
</feature>
<dbReference type="InterPro" id="IPR050215">
    <property type="entry name" value="Thiolase-like_sf_Thiolase"/>
</dbReference>
<dbReference type="SUPFAM" id="SSF53901">
    <property type="entry name" value="Thiolase-like"/>
    <property type="match status" value="2"/>
</dbReference>
<reference evidence="8 9" key="1">
    <citation type="journal article" date="2019" name="Int. J. Syst. Evol. Microbiol.">
        <title>The Global Catalogue of Microorganisms (GCM) 10K type strain sequencing project: providing services to taxonomists for standard genome sequencing and annotation.</title>
        <authorList>
            <consortium name="The Broad Institute Genomics Platform"/>
            <consortium name="The Broad Institute Genome Sequencing Center for Infectious Disease"/>
            <person name="Wu L."/>
            <person name="Ma J."/>
        </authorList>
    </citation>
    <scope>NUCLEOTIDE SEQUENCE [LARGE SCALE GENOMIC DNA]</scope>
    <source>
        <strain evidence="8 9">JCM 14902</strain>
    </source>
</reference>
<sequence>MTRDLTAGSDPVIVAARRGPIGRARKGALVDERPEDLSVSVLRATLDAVPGLDPAMIEDFYLGCAVPEGVQNENIARRIAILAGYDSLPAVTVNRFCASSLQAARMAANAVRAGDGDVFLIGGVESVSHQLPVELRRHPAFGDAAARVEDIFADAEEWSDPRLGGVLPDAYVSMGITAEVVARVTGTTREDQDEWAAESQRRAAAAEQAGFFAREITPYRRKDGSVIDRDDGIRPATTVGVLAELRPAFHPAGTVTAGNSSPLNDGASAALIMSAERAVQLGATASARIIATSASALSPEIMGLGPIEASRKALAQAGLRIDDIDIIELNEAFAAQVVPTVRKLGAHPDRVNPFGGAIALGHPFGSTGVRLLTTLINGLQHTDGALGLATLCVGGGQGMAMIIERIH</sequence>
<keyword evidence="9" id="KW-1185">Reference proteome</keyword>
<dbReference type="InterPro" id="IPR020610">
    <property type="entry name" value="Thiolase_AS"/>
</dbReference>
<dbReference type="EC" id="2.3.1.16" evidence="4"/>
<dbReference type="RefSeq" id="WP_344065760.1">
    <property type="nucleotide sequence ID" value="NZ_BAAAOH010000001.1"/>
</dbReference>
<dbReference type="InterPro" id="IPR002155">
    <property type="entry name" value="Thiolase"/>
</dbReference>
<name>A0ABN2T3D3_9MICO</name>
<dbReference type="PANTHER" id="PTHR43853">
    <property type="entry name" value="3-KETOACYL-COA THIOLASE, PEROXISOMAL"/>
    <property type="match status" value="1"/>
</dbReference>
<keyword evidence="2 5" id="KW-0808">Transferase</keyword>
<evidence type="ECO:0000256" key="1">
    <source>
        <dbReference type="ARBA" id="ARBA00010982"/>
    </source>
</evidence>
<dbReference type="EMBL" id="BAAAOH010000001">
    <property type="protein sequence ID" value="GAA1996542.1"/>
    <property type="molecule type" value="Genomic_DNA"/>
</dbReference>
<evidence type="ECO:0000256" key="5">
    <source>
        <dbReference type="RuleBase" id="RU003557"/>
    </source>
</evidence>
<dbReference type="Gene3D" id="3.40.47.10">
    <property type="match status" value="1"/>
</dbReference>
<dbReference type="PROSITE" id="PS00737">
    <property type="entry name" value="THIOLASE_2"/>
    <property type="match status" value="1"/>
</dbReference>
<evidence type="ECO:0000313" key="8">
    <source>
        <dbReference type="EMBL" id="GAA1996542.1"/>
    </source>
</evidence>
<evidence type="ECO:0000313" key="9">
    <source>
        <dbReference type="Proteomes" id="UP001500326"/>
    </source>
</evidence>